<dbReference type="Proteomes" id="UP001180020">
    <property type="component" value="Unassembled WGS sequence"/>
</dbReference>
<dbReference type="GO" id="GO:0010468">
    <property type="term" value="P:regulation of gene expression"/>
    <property type="evidence" value="ECO:0007669"/>
    <property type="project" value="InterPro"/>
</dbReference>
<comment type="caution">
    <text evidence="2">The sequence shown here is derived from an EMBL/GenBank/DDBJ whole genome shotgun (WGS) entry which is preliminary data.</text>
</comment>
<reference evidence="2" key="1">
    <citation type="journal article" date="2023" name="Nat. Commun.">
        <title>Diploid and tetraploid genomes of Acorus and the evolution of monocots.</title>
        <authorList>
            <person name="Ma L."/>
            <person name="Liu K.W."/>
            <person name="Li Z."/>
            <person name="Hsiao Y.Y."/>
            <person name="Qi Y."/>
            <person name="Fu T."/>
            <person name="Tang G.D."/>
            <person name="Zhang D."/>
            <person name="Sun W.H."/>
            <person name="Liu D.K."/>
            <person name="Li Y."/>
            <person name="Chen G.Z."/>
            <person name="Liu X.D."/>
            <person name="Liao X.Y."/>
            <person name="Jiang Y.T."/>
            <person name="Yu X."/>
            <person name="Hao Y."/>
            <person name="Huang J."/>
            <person name="Zhao X.W."/>
            <person name="Ke S."/>
            <person name="Chen Y.Y."/>
            <person name="Wu W.L."/>
            <person name="Hsu J.L."/>
            <person name="Lin Y.F."/>
            <person name="Huang M.D."/>
            <person name="Li C.Y."/>
            <person name="Huang L."/>
            <person name="Wang Z.W."/>
            <person name="Zhao X."/>
            <person name="Zhong W.Y."/>
            <person name="Peng D.H."/>
            <person name="Ahmad S."/>
            <person name="Lan S."/>
            <person name="Zhang J.S."/>
            <person name="Tsai W.C."/>
            <person name="Van de Peer Y."/>
            <person name="Liu Z.J."/>
        </authorList>
    </citation>
    <scope>NUCLEOTIDE SEQUENCE</scope>
    <source>
        <strain evidence="2">CP</strain>
    </source>
</reference>
<dbReference type="EMBL" id="JAUJYO010000016">
    <property type="protein sequence ID" value="KAK1294013.1"/>
    <property type="molecule type" value="Genomic_DNA"/>
</dbReference>
<reference evidence="2" key="2">
    <citation type="submission" date="2023-06" db="EMBL/GenBank/DDBJ databases">
        <authorList>
            <person name="Ma L."/>
            <person name="Liu K.-W."/>
            <person name="Li Z."/>
            <person name="Hsiao Y.-Y."/>
            <person name="Qi Y."/>
            <person name="Fu T."/>
            <person name="Tang G."/>
            <person name="Zhang D."/>
            <person name="Sun W.-H."/>
            <person name="Liu D.-K."/>
            <person name="Li Y."/>
            <person name="Chen G.-Z."/>
            <person name="Liu X.-D."/>
            <person name="Liao X.-Y."/>
            <person name="Jiang Y.-T."/>
            <person name="Yu X."/>
            <person name="Hao Y."/>
            <person name="Huang J."/>
            <person name="Zhao X.-W."/>
            <person name="Ke S."/>
            <person name="Chen Y.-Y."/>
            <person name="Wu W.-L."/>
            <person name="Hsu J.-L."/>
            <person name="Lin Y.-F."/>
            <person name="Huang M.-D."/>
            <person name="Li C.-Y."/>
            <person name="Huang L."/>
            <person name="Wang Z.-W."/>
            <person name="Zhao X."/>
            <person name="Zhong W.-Y."/>
            <person name="Peng D.-H."/>
            <person name="Ahmad S."/>
            <person name="Lan S."/>
            <person name="Zhang J.-S."/>
            <person name="Tsai W.-C."/>
            <person name="Van De Peer Y."/>
            <person name="Liu Z.-J."/>
        </authorList>
    </citation>
    <scope>NUCLEOTIDE SEQUENCE</scope>
    <source>
        <strain evidence="2">CP</strain>
        <tissue evidence="2">Leaves</tissue>
    </source>
</reference>
<feature type="compositionally biased region" description="Polar residues" evidence="1">
    <location>
        <begin position="9"/>
        <end position="18"/>
    </location>
</feature>
<dbReference type="GO" id="GO:0005777">
    <property type="term" value="C:peroxisome"/>
    <property type="evidence" value="ECO:0007669"/>
    <property type="project" value="InterPro"/>
</dbReference>
<keyword evidence="3" id="KW-1185">Reference proteome</keyword>
<organism evidence="2 3">
    <name type="scientific">Acorus calamus</name>
    <name type="common">Sweet flag</name>
    <dbReference type="NCBI Taxonomy" id="4465"/>
    <lineage>
        <taxon>Eukaryota</taxon>
        <taxon>Viridiplantae</taxon>
        <taxon>Streptophyta</taxon>
        <taxon>Embryophyta</taxon>
        <taxon>Tracheophyta</taxon>
        <taxon>Spermatophyta</taxon>
        <taxon>Magnoliopsida</taxon>
        <taxon>Liliopsida</taxon>
        <taxon>Acoraceae</taxon>
        <taxon>Acorus</taxon>
    </lineage>
</organism>
<name>A0AAV9CXN9_ACOCL</name>
<gene>
    <name evidence="2" type="ORF">QJS10_CPA16g00606</name>
</gene>
<evidence type="ECO:0000256" key="1">
    <source>
        <dbReference type="SAM" id="MobiDB-lite"/>
    </source>
</evidence>
<proteinExistence type="predicted"/>
<protein>
    <submittedName>
        <fullName evidence="2">Uncharacterized protein</fullName>
    </submittedName>
</protein>
<sequence>MSARYHAQLSKQSNTPSMVNLDENGSDTEPVNPIDGDHVDARYQGDIESDAESDQPIVEPCQLDFQTSDIEPDQPIAEPSYGDFNAFPRRLREGYQRTGVKLVDVPNGRKDASDKAILVDMFLFALDNQPHSQISLLQKPGEEYDDERIATDDDEEWEQSNNGHETDGARTASSFGDSD</sequence>
<dbReference type="PANTHER" id="PTHR14379">
    <property type="entry name" value="LIMKAIN B LKAP"/>
    <property type="match status" value="1"/>
</dbReference>
<dbReference type="AlphaFoldDB" id="A0AAV9CXN9"/>
<feature type="region of interest" description="Disordered" evidence="1">
    <location>
        <begin position="1"/>
        <end position="40"/>
    </location>
</feature>
<dbReference type="PANTHER" id="PTHR14379:SF82">
    <property type="entry name" value="OS08G0230500 PROTEIN"/>
    <property type="match status" value="1"/>
</dbReference>
<accession>A0AAV9CXN9</accession>
<feature type="region of interest" description="Disordered" evidence="1">
    <location>
        <begin position="134"/>
        <end position="179"/>
    </location>
</feature>
<evidence type="ECO:0000313" key="2">
    <source>
        <dbReference type="EMBL" id="KAK1294013.1"/>
    </source>
</evidence>
<dbReference type="InterPro" id="IPR024768">
    <property type="entry name" value="Marf1"/>
</dbReference>
<evidence type="ECO:0000313" key="3">
    <source>
        <dbReference type="Proteomes" id="UP001180020"/>
    </source>
</evidence>